<name>A0A0W8FPA5_9ZZZZ</name>
<feature type="transmembrane region" description="Helical" evidence="1">
    <location>
        <begin position="20"/>
        <end position="37"/>
    </location>
</feature>
<keyword evidence="1" id="KW-0812">Transmembrane</keyword>
<dbReference type="AlphaFoldDB" id="A0A0W8FPA5"/>
<sequence length="39" mass="4348">MPGGDLISYKTGLLLRPDMSGLIAMTARPFCLIYVYIKE</sequence>
<keyword evidence="1" id="KW-1133">Transmembrane helix</keyword>
<reference evidence="2" key="1">
    <citation type="journal article" date="2015" name="Proc. Natl. Acad. Sci. U.S.A.">
        <title>Networks of energetic and metabolic interactions define dynamics in microbial communities.</title>
        <authorList>
            <person name="Embree M."/>
            <person name="Liu J.K."/>
            <person name="Al-Bassam M.M."/>
            <person name="Zengler K."/>
        </authorList>
    </citation>
    <scope>NUCLEOTIDE SEQUENCE</scope>
</reference>
<keyword evidence="1" id="KW-0472">Membrane</keyword>
<evidence type="ECO:0000313" key="2">
    <source>
        <dbReference type="EMBL" id="KUG22593.1"/>
    </source>
</evidence>
<proteinExistence type="predicted"/>
<comment type="caution">
    <text evidence="2">The sequence shown here is derived from an EMBL/GenBank/DDBJ whole genome shotgun (WGS) entry which is preliminary data.</text>
</comment>
<gene>
    <name evidence="2" type="ORF">ASZ90_007639</name>
</gene>
<dbReference type="EMBL" id="LNQE01000954">
    <property type="protein sequence ID" value="KUG22593.1"/>
    <property type="molecule type" value="Genomic_DNA"/>
</dbReference>
<evidence type="ECO:0000256" key="1">
    <source>
        <dbReference type="SAM" id="Phobius"/>
    </source>
</evidence>
<accession>A0A0W8FPA5</accession>
<organism evidence="2">
    <name type="scientific">hydrocarbon metagenome</name>
    <dbReference type="NCBI Taxonomy" id="938273"/>
    <lineage>
        <taxon>unclassified sequences</taxon>
        <taxon>metagenomes</taxon>
        <taxon>ecological metagenomes</taxon>
    </lineage>
</organism>
<protein>
    <submittedName>
        <fullName evidence="2">Uncharacterized protein</fullName>
    </submittedName>
</protein>